<evidence type="ECO:0000313" key="3">
    <source>
        <dbReference type="Proteomes" id="UP000215453"/>
    </source>
</evidence>
<sequence length="263" mass="29068">MATPLPLGDALAPPSPPLAAASLSETNSNPASKRMLDEMNGSELKAVGIDNHDGPGKAKVKAHILAIPQEMRDEIYGYLFTDTIADISETVGEGAVRNSGILFSCKQLRAEATKPFYDLSTFYGATANCIVSLAKRLSDIPLYKRGIIKEVRWGVQGGPLPHQCDLLDLTYGDADWILTGRFPFVGEFEDLWGRLGSLEVFPRHVILVEYQKVGWPVVARQKTWFPMFFFELSAKARRGMIESAQREKIADIPRWVSALNQSA</sequence>
<name>A0A1Y6LFR7_ZYMTR</name>
<dbReference type="Proteomes" id="UP000215453">
    <property type="component" value="Chromosome 4"/>
</dbReference>
<evidence type="ECO:0000256" key="1">
    <source>
        <dbReference type="SAM" id="MobiDB-lite"/>
    </source>
</evidence>
<evidence type="ECO:0000313" key="2">
    <source>
        <dbReference type="EMBL" id="SMY23337.1"/>
    </source>
</evidence>
<feature type="compositionally biased region" description="Low complexity" evidence="1">
    <location>
        <begin position="1"/>
        <end position="24"/>
    </location>
</feature>
<organism evidence="2 3">
    <name type="scientific">Zymoseptoria tritici ST99CH_1A5</name>
    <dbReference type="NCBI Taxonomy" id="1276529"/>
    <lineage>
        <taxon>Eukaryota</taxon>
        <taxon>Fungi</taxon>
        <taxon>Dikarya</taxon>
        <taxon>Ascomycota</taxon>
        <taxon>Pezizomycotina</taxon>
        <taxon>Dothideomycetes</taxon>
        <taxon>Dothideomycetidae</taxon>
        <taxon>Mycosphaerellales</taxon>
        <taxon>Mycosphaerellaceae</taxon>
        <taxon>Zymoseptoria</taxon>
    </lineage>
</organism>
<evidence type="ECO:0008006" key="4">
    <source>
        <dbReference type="Google" id="ProtNLM"/>
    </source>
</evidence>
<dbReference type="AlphaFoldDB" id="A0A1Y6LFR7"/>
<dbReference type="EMBL" id="LT882679">
    <property type="protein sequence ID" value="SMY23337.1"/>
    <property type="molecule type" value="Genomic_DNA"/>
</dbReference>
<reference evidence="2 3" key="1">
    <citation type="submission" date="2016-10" db="EMBL/GenBank/DDBJ databases">
        <authorList>
            <person name="Varghese N."/>
        </authorList>
    </citation>
    <scope>NUCLEOTIDE SEQUENCE [LARGE SCALE GENOMIC DNA]</scope>
</reference>
<accession>A0A1Y6LFR7</accession>
<protein>
    <recommendedName>
        <fullName evidence="4">F-box domain-containing protein</fullName>
    </recommendedName>
</protein>
<feature type="region of interest" description="Disordered" evidence="1">
    <location>
        <begin position="1"/>
        <end position="32"/>
    </location>
</feature>
<proteinExistence type="predicted"/>
<gene>
    <name evidence="2" type="ORF">ZT1A5_G4777</name>
</gene>